<dbReference type="InterPro" id="IPR036396">
    <property type="entry name" value="Cyt_P450_sf"/>
</dbReference>
<name>A0A5A7SUD0_CUCMM</name>
<comment type="subcellular location">
    <subcellularLocation>
        <location evidence="2">Membrane</location>
        <topology evidence="2">Single-pass membrane protein</topology>
    </subcellularLocation>
</comment>
<dbReference type="STRING" id="1194695.A0A5A7SUD0"/>
<evidence type="ECO:0000256" key="5">
    <source>
        <dbReference type="ARBA" id="ARBA00022989"/>
    </source>
</evidence>
<evidence type="ECO:0000313" key="7">
    <source>
        <dbReference type="EMBL" id="KAA0034782.1"/>
    </source>
</evidence>
<dbReference type="InterPro" id="IPR002401">
    <property type="entry name" value="Cyt_P450_E_grp-I"/>
</dbReference>
<proteinExistence type="predicted"/>
<reference evidence="7 8" key="1">
    <citation type="submission" date="2019-08" db="EMBL/GenBank/DDBJ databases">
        <title>Draft genome sequences of two oriental melons (Cucumis melo L. var makuwa).</title>
        <authorList>
            <person name="Kwon S.-Y."/>
        </authorList>
    </citation>
    <scope>NUCLEOTIDE SEQUENCE [LARGE SCALE GENOMIC DNA]</scope>
    <source>
        <strain evidence="8">cv. SW 3</strain>
        <tissue evidence="7">Leaf</tissue>
    </source>
</reference>
<gene>
    <name evidence="7" type="ORF">E6C27_scaffold213G00050</name>
</gene>
<comment type="cofactor">
    <cofactor evidence="1">
        <name>heme</name>
        <dbReference type="ChEBI" id="CHEBI:30413"/>
    </cofactor>
</comment>
<dbReference type="GO" id="GO:0016709">
    <property type="term" value="F:oxidoreductase activity, acting on paired donors, with incorporation or reduction of molecular oxygen, NAD(P)H as one donor, and incorporation of one atom of oxygen"/>
    <property type="evidence" value="ECO:0007669"/>
    <property type="project" value="TreeGrafter"/>
</dbReference>
<keyword evidence="5" id="KW-1133">Transmembrane helix</keyword>
<protein>
    <submittedName>
        <fullName evidence="7">Cytochrome P450 77A3-like</fullName>
    </submittedName>
</protein>
<dbReference type="EMBL" id="SSTE01020479">
    <property type="protein sequence ID" value="KAA0034782.1"/>
    <property type="molecule type" value="Genomic_DNA"/>
</dbReference>
<dbReference type="Pfam" id="PF00067">
    <property type="entry name" value="p450"/>
    <property type="match status" value="1"/>
</dbReference>
<evidence type="ECO:0000256" key="2">
    <source>
        <dbReference type="ARBA" id="ARBA00004167"/>
    </source>
</evidence>
<dbReference type="AlphaFoldDB" id="A0A5A7SUD0"/>
<evidence type="ECO:0000256" key="1">
    <source>
        <dbReference type="ARBA" id="ARBA00001971"/>
    </source>
</evidence>
<dbReference type="GO" id="GO:0005506">
    <property type="term" value="F:iron ion binding"/>
    <property type="evidence" value="ECO:0007669"/>
    <property type="project" value="InterPro"/>
</dbReference>
<dbReference type="Gene3D" id="1.10.630.10">
    <property type="entry name" value="Cytochrome P450"/>
    <property type="match status" value="1"/>
</dbReference>
<dbReference type="PRINTS" id="PR00463">
    <property type="entry name" value="EP450I"/>
</dbReference>
<dbReference type="PANTHER" id="PTHR24298:SF47">
    <property type="entry name" value="CYTOCHROME P450 77A4"/>
    <property type="match status" value="1"/>
</dbReference>
<accession>A0A5A7SUD0</accession>
<organism evidence="7 8">
    <name type="scientific">Cucumis melo var. makuwa</name>
    <name type="common">Oriental melon</name>
    <dbReference type="NCBI Taxonomy" id="1194695"/>
    <lineage>
        <taxon>Eukaryota</taxon>
        <taxon>Viridiplantae</taxon>
        <taxon>Streptophyta</taxon>
        <taxon>Embryophyta</taxon>
        <taxon>Tracheophyta</taxon>
        <taxon>Spermatophyta</taxon>
        <taxon>Magnoliopsida</taxon>
        <taxon>eudicotyledons</taxon>
        <taxon>Gunneridae</taxon>
        <taxon>Pentapetalae</taxon>
        <taxon>rosids</taxon>
        <taxon>fabids</taxon>
        <taxon>Cucurbitales</taxon>
        <taxon>Cucurbitaceae</taxon>
        <taxon>Benincaseae</taxon>
        <taxon>Cucumis</taxon>
    </lineage>
</organism>
<keyword evidence="3" id="KW-0812">Transmembrane</keyword>
<evidence type="ECO:0000256" key="3">
    <source>
        <dbReference type="ARBA" id="ARBA00022692"/>
    </source>
</evidence>
<evidence type="ECO:0000256" key="6">
    <source>
        <dbReference type="ARBA" id="ARBA00023136"/>
    </source>
</evidence>
<dbReference type="Proteomes" id="UP000321393">
    <property type="component" value="Unassembled WGS sequence"/>
</dbReference>
<keyword evidence="4" id="KW-0479">Metal-binding</keyword>
<dbReference type="SUPFAM" id="SSF48264">
    <property type="entry name" value="Cytochrome P450"/>
    <property type="match status" value="1"/>
</dbReference>
<sequence>MRCRFRTSSRFDFKIDWLGGGGNPSTMDREFVTLCSEFLNGGTNTTETVIEWGMMELIANEEVQRKIVEEIKETVGERKVEVYIK</sequence>
<dbReference type="InterPro" id="IPR051103">
    <property type="entry name" value="Plant_metabolite_P450s"/>
</dbReference>
<dbReference type="OrthoDB" id="1740340at2759"/>
<evidence type="ECO:0000256" key="4">
    <source>
        <dbReference type="ARBA" id="ARBA00022723"/>
    </source>
</evidence>
<comment type="caution">
    <text evidence="7">The sequence shown here is derived from an EMBL/GenBank/DDBJ whole genome shotgun (WGS) entry which is preliminary data.</text>
</comment>
<evidence type="ECO:0000313" key="8">
    <source>
        <dbReference type="Proteomes" id="UP000321393"/>
    </source>
</evidence>
<dbReference type="GO" id="GO:0016020">
    <property type="term" value="C:membrane"/>
    <property type="evidence" value="ECO:0007669"/>
    <property type="project" value="UniProtKB-SubCell"/>
</dbReference>
<dbReference type="InterPro" id="IPR001128">
    <property type="entry name" value="Cyt_P450"/>
</dbReference>
<keyword evidence="6" id="KW-0472">Membrane</keyword>
<dbReference type="GO" id="GO:0020037">
    <property type="term" value="F:heme binding"/>
    <property type="evidence" value="ECO:0007669"/>
    <property type="project" value="InterPro"/>
</dbReference>
<dbReference type="PANTHER" id="PTHR24298">
    <property type="entry name" value="FLAVONOID 3'-MONOOXYGENASE-RELATED"/>
    <property type="match status" value="1"/>
</dbReference>